<dbReference type="Proteomes" id="UP000703893">
    <property type="component" value="Unassembled WGS sequence"/>
</dbReference>
<dbReference type="EMBL" id="VGJX01000671">
    <property type="protein sequence ID" value="MBM3275668.1"/>
    <property type="molecule type" value="Genomic_DNA"/>
</dbReference>
<organism evidence="2 3">
    <name type="scientific">Candidatus Tanganyikabacteria bacterium</name>
    <dbReference type="NCBI Taxonomy" id="2961651"/>
    <lineage>
        <taxon>Bacteria</taxon>
        <taxon>Bacillati</taxon>
        <taxon>Candidatus Sericytochromatia</taxon>
        <taxon>Candidatus Tanganyikabacteria</taxon>
    </lineage>
</organism>
<dbReference type="Gene3D" id="3.90.1570.10">
    <property type="entry name" value="tt1808, chain A"/>
    <property type="match status" value="1"/>
</dbReference>
<sequence>MATQPSRTFMTYQEFEELDRFGKITELLDGEFFVVSPIFRHQEIVGSLYLAFRSYLAEHPLGKVLVAPFDIVLSKEQRRGRVIQPDIM</sequence>
<gene>
    <name evidence="2" type="ORF">FJZ00_10980</name>
</gene>
<feature type="domain" description="Putative restriction endonuclease" evidence="1">
    <location>
        <begin position="13"/>
        <end position="88"/>
    </location>
</feature>
<feature type="non-terminal residue" evidence="2">
    <location>
        <position position="88"/>
    </location>
</feature>
<accession>A0A937X5E7</accession>
<reference evidence="2 3" key="1">
    <citation type="submission" date="2019-03" db="EMBL/GenBank/DDBJ databases">
        <title>Lake Tanganyika Metagenome-Assembled Genomes (MAGs).</title>
        <authorList>
            <person name="Tran P."/>
        </authorList>
    </citation>
    <scope>NUCLEOTIDE SEQUENCE [LARGE SCALE GENOMIC DNA]</scope>
    <source>
        <strain evidence="2">K_DeepCast_65m_m2_236</strain>
    </source>
</reference>
<dbReference type="AlphaFoldDB" id="A0A937X5E7"/>
<evidence type="ECO:0000313" key="3">
    <source>
        <dbReference type="Proteomes" id="UP000703893"/>
    </source>
</evidence>
<proteinExistence type="predicted"/>
<keyword evidence="2" id="KW-0378">Hydrolase</keyword>
<dbReference type="InterPro" id="IPR012296">
    <property type="entry name" value="Nuclease_put_TT1808"/>
</dbReference>
<keyword evidence="2" id="KW-0540">Nuclease</keyword>
<dbReference type="SUPFAM" id="SSF52980">
    <property type="entry name" value="Restriction endonuclease-like"/>
    <property type="match status" value="1"/>
</dbReference>
<comment type="caution">
    <text evidence="2">The sequence shown here is derived from an EMBL/GenBank/DDBJ whole genome shotgun (WGS) entry which is preliminary data.</text>
</comment>
<evidence type="ECO:0000259" key="1">
    <source>
        <dbReference type="Pfam" id="PF05685"/>
    </source>
</evidence>
<protein>
    <submittedName>
        <fullName evidence="2">Uma2 family endonuclease</fullName>
    </submittedName>
</protein>
<dbReference type="InterPro" id="IPR011335">
    <property type="entry name" value="Restrct_endonuc-II-like"/>
</dbReference>
<dbReference type="GO" id="GO:0004519">
    <property type="term" value="F:endonuclease activity"/>
    <property type="evidence" value="ECO:0007669"/>
    <property type="project" value="UniProtKB-KW"/>
</dbReference>
<dbReference type="Pfam" id="PF05685">
    <property type="entry name" value="Uma2"/>
    <property type="match status" value="1"/>
</dbReference>
<name>A0A937X5E7_9BACT</name>
<evidence type="ECO:0000313" key="2">
    <source>
        <dbReference type="EMBL" id="MBM3275668.1"/>
    </source>
</evidence>
<dbReference type="InterPro" id="IPR008538">
    <property type="entry name" value="Uma2"/>
</dbReference>
<keyword evidence="2" id="KW-0255">Endonuclease</keyword>